<dbReference type="GO" id="GO:0004623">
    <property type="term" value="F:phospholipase A2 activity"/>
    <property type="evidence" value="ECO:0007669"/>
    <property type="project" value="TreeGrafter"/>
</dbReference>
<dbReference type="GO" id="GO:0016410">
    <property type="term" value="F:N-acyltransferase activity"/>
    <property type="evidence" value="ECO:0007669"/>
    <property type="project" value="TreeGrafter"/>
</dbReference>
<dbReference type="Gene3D" id="3.90.1720.10">
    <property type="entry name" value="endopeptidase domain like (from Nostoc punctiforme)"/>
    <property type="match status" value="1"/>
</dbReference>
<dbReference type="InterPro" id="IPR051496">
    <property type="entry name" value="H-rev107_PLA/AT"/>
</dbReference>
<dbReference type="AlphaFoldDB" id="A0A024HUG0"/>
<sequence length="181" mass="20762">MGFLPDWADTCITNVSREFDANNNIKFSRPVKRGTVLRVEKDELITPCYYHFGIYAGEGKVIHFSRGEVRKDELDVFLEDTGMFNSDIDIMYFDPEYSSKYTLEKSYRRAKSKLGERDYQLLKNNCEHFAVWCRTGKAVSAQAFGSKSNHYGALNLPGIISFFNNELGMDVSRSVSIDDFD</sequence>
<evidence type="ECO:0000256" key="3">
    <source>
        <dbReference type="ARBA" id="ARBA00023098"/>
    </source>
</evidence>
<keyword evidence="1" id="KW-0808">Transferase</keyword>
<evidence type="ECO:0000256" key="1">
    <source>
        <dbReference type="ARBA" id="ARBA00022679"/>
    </source>
</evidence>
<evidence type="ECO:0000313" key="5">
    <source>
        <dbReference type="EMBL" id="CDK41213.1"/>
    </source>
</evidence>
<dbReference type="PANTHER" id="PTHR13943">
    <property type="entry name" value="HRAS-LIKE SUPPRESSOR - RELATED"/>
    <property type="match status" value="1"/>
</dbReference>
<accession>A0A024HUG0</accession>
<dbReference type="GO" id="GO:0008970">
    <property type="term" value="F:phospholipase A1 activity"/>
    <property type="evidence" value="ECO:0007669"/>
    <property type="project" value="TreeGrafter"/>
</dbReference>
<proteinExistence type="predicted"/>
<dbReference type="GO" id="GO:0005737">
    <property type="term" value="C:cytoplasm"/>
    <property type="evidence" value="ECO:0007669"/>
    <property type="project" value="TreeGrafter"/>
</dbReference>
<dbReference type="Pfam" id="PF04970">
    <property type="entry name" value="LRAT"/>
    <property type="match status" value="1"/>
</dbReference>
<dbReference type="EMBL" id="HG794400">
    <property type="protein sequence ID" value="CDK41213.1"/>
    <property type="molecule type" value="Genomic_DNA"/>
</dbReference>
<dbReference type="GO" id="GO:0070292">
    <property type="term" value="P:N-acylphosphatidylethanolamine metabolic process"/>
    <property type="evidence" value="ECO:0007669"/>
    <property type="project" value="TreeGrafter"/>
</dbReference>
<name>A0A024HUG0_9VIBR</name>
<reference evidence="5" key="1">
    <citation type="submission" date="2013-11" db="EMBL/GenBank/DDBJ databases">
        <title>Unveiling the pan-genome of the SXT/R391 family of ICEs: Molecular characterization of new variable regions of SXT/R391-like ICEs detected in genomes of Pseudoalteromonas sp. and Vibrio scophthalmi.</title>
        <authorList>
            <person name="Rodriguez-Blanco A."/>
            <person name="Lemos M."/>
            <person name="Osorio C.R."/>
        </authorList>
    </citation>
    <scope>NUCLEOTIDE SEQUENCE</scope>
    <source>
        <strain evidence="5">YF7</strain>
    </source>
</reference>
<protein>
    <recommendedName>
        <fullName evidence="4">LRAT domain-containing protein</fullName>
    </recommendedName>
</protein>
<evidence type="ECO:0000256" key="2">
    <source>
        <dbReference type="ARBA" id="ARBA00022801"/>
    </source>
</evidence>
<keyword evidence="3" id="KW-0443">Lipid metabolism</keyword>
<keyword evidence="2" id="KW-0378">Hydrolase</keyword>
<dbReference type="InterPro" id="IPR007053">
    <property type="entry name" value="LRAT_dom"/>
</dbReference>
<evidence type="ECO:0000259" key="4">
    <source>
        <dbReference type="PROSITE" id="PS51934"/>
    </source>
</evidence>
<dbReference type="PROSITE" id="PS51934">
    <property type="entry name" value="LRAT"/>
    <property type="match status" value="1"/>
</dbReference>
<dbReference type="PANTHER" id="PTHR13943:SF77">
    <property type="entry name" value="LRAT DOMAIN-CONTAINING PROTEIN"/>
    <property type="match status" value="1"/>
</dbReference>
<organism evidence="5">
    <name type="scientific">Vibrio scophthalmi</name>
    <dbReference type="NCBI Taxonomy" id="45658"/>
    <lineage>
        <taxon>Bacteria</taxon>
        <taxon>Pseudomonadati</taxon>
        <taxon>Pseudomonadota</taxon>
        <taxon>Gammaproteobacteria</taxon>
        <taxon>Vibrionales</taxon>
        <taxon>Vibrionaceae</taxon>
        <taxon>Vibrio</taxon>
    </lineage>
</organism>
<gene>
    <name evidence="5" type="primary">vscspa3-3</name>
</gene>
<feature type="domain" description="LRAT" evidence="4">
    <location>
        <begin position="41"/>
        <end position="142"/>
    </location>
</feature>